<evidence type="ECO:0000313" key="1">
    <source>
        <dbReference type="EMBL" id="ALS32590.1"/>
    </source>
</evidence>
<dbReference type="PATRIC" id="fig|1315283.4.peg.1183"/>
<dbReference type="Proteomes" id="UP000065261">
    <property type="component" value="Chromosome I"/>
</dbReference>
<reference evidence="1 2" key="1">
    <citation type="submission" date="2015-03" db="EMBL/GenBank/DDBJ databases">
        <authorList>
            <person name="Murphy D."/>
        </authorList>
    </citation>
    <scope>NUCLEOTIDE SEQUENCE [LARGE SCALE GENOMIC DNA]</scope>
    <source>
        <strain evidence="1 2">KMM 520</strain>
    </source>
</reference>
<sequence length="39" mass="4529">MQTLMLHRFALKGVGLRELVRAVYSFAKQIKLRAIEQVI</sequence>
<proteinExistence type="predicted"/>
<name>A0A0U2X5K2_9GAMM</name>
<gene>
    <name evidence="1" type="ORF">PTRA_a1368</name>
</gene>
<evidence type="ECO:0000313" key="2">
    <source>
        <dbReference type="Proteomes" id="UP000065261"/>
    </source>
</evidence>
<accession>A0A0U2X5K2</accession>
<organism evidence="1">
    <name type="scientific">Pseudoalteromonas translucida KMM 520</name>
    <dbReference type="NCBI Taxonomy" id="1315283"/>
    <lineage>
        <taxon>Bacteria</taxon>
        <taxon>Pseudomonadati</taxon>
        <taxon>Pseudomonadota</taxon>
        <taxon>Gammaproteobacteria</taxon>
        <taxon>Alteromonadales</taxon>
        <taxon>Pseudoalteromonadaceae</taxon>
        <taxon>Pseudoalteromonas</taxon>
    </lineage>
</organism>
<dbReference type="KEGG" id="ptn:PTRA_a1368"/>
<dbReference type="AlphaFoldDB" id="A0A0U2X5K2"/>
<dbReference type="EMBL" id="CP011034">
    <property type="protein sequence ID" value="ALS32590.1"/>
    <property type="molecule type" value="Genomic_DNA"/>
</dbReference>
<protein>
    <submittedName>
        <fullName evidence="1">Uncharacterized protein</fullName>
    </submittedName>
</protein>